<feature type="transmembrane region" description="Helical" evidence="1">
    <location>
        <begin position="53"/>
        <end position="73"/>
    </location>
</feature>
<comment type="caution">
    <text evidence="2">The sequence shown here is derived from an EMBL/GenBank/DDBJ whole genome shotgun (WGS) entry which is preliminary data.</text>
</comment>
<protein>
    <submittedName>
        <fullName evidence="2">Uncharacterized protein</fullName>
    </submittedName>
</protein>
<proteinExistence type="predicted"/>
<gene>
    <name evidence="2" type="ORF">CSX01_12940</name>
</gene>
<accession>A0A2G3DSM0</accession>
<dbReference type="EMBL" id="PDYF01000053">
    <property type="protein sequence ID" value="PHU33883.1"/>
    <property type="molecule type" value="Genomic_DNA"/>
</dbReference>
<reference evidence="2 3" key="2">
    <citation type="submission" date="2017-10" db="EMBL/GenBank/DDBJ databases">
        <authorList>
            <person name="Banno H."/>
            <person name="Chua N.-H."/>
        </authorList>
    </citation>
    <scope>NUCLEOTIDE SEQUENCE [LARGE SCALE GENOMIC DNA]</scope>
    <source>
        <strain evidence="2 3">JK626</strain>
    </source>
</reference>
<organism evidence="2 3">
    <name type="scientific">Pseudobutyrivibrio ruminis</name>
    <dbReference type="NCBI Taxonomy" id="46206"/>
    <lineage>
        <taxon>Bacteria</taxon>
        <taxon>Bacillati</taxon>
        <taxon>Bacillota</taxon>
        <taxon>Clostridia</taxon>
        <taxon>Lachnospirales</taxon>
        <taxon>Lachnospiraceae</taxon>
        <taxon>Pseudobutyrivibrio</taxon>
    </lineage>
</organism>
<keyword evidence="1" id="KW-0812">Transmembrane</keyword>
<evidence type="ECO:0000256" key="1">
    <source>
        <dbReference type="SAM" id="Phobius"/>
    </source>
</evidence>
<keyword evidence="1" id="KW-1133">Transmembrane helix</keyword>
<sequence length="74" mass="7202">MDLVLSNDFSQLSTMDEMLVEGGVDWDAVGLTVASGAGAYIGAQVGGAVGTTIAGPVGTIAGAAVGAVIYTLLD</sequence>
<dbReference type="AlphaFoldDB" id="A0A2G3DSM0"/>
<dbReference type="RefSeq" id="WP_099392691.1">
    <property type="nucleotide sequence ID" value="NZ_PDYF01000053.1"/>
</dbReference>
<evidence type="ECO:0000313" key="2">
    <source>
        <dbReference type="EMBL" id="PHU33883.1"/>
    </source>
</evidence>
<reference evidence="2 3" key="1">
    <citation type="submission" date="2017-10" db="EMBL/GenBank/DDBJ databases">
        <title>Resolving the taxonomy of Roseburia spp., Eubacterium rectale and Agathobacter spp. through phylogenomic analysis.</title>
        <authorList>
            <person name="Sheridan P.O."/>
            <person name="Walker A.W."/>
            <person name="Duncan S.H."/>
            <person name="Scott K.P."/>
            <person name="Toole P.W.O."/>
            <person name="Luis P."/>
            <person name="Flint H.J."/>
        </authorList>
    </citation>
    <scope>NUCLEOTIDE SEQUENCE [LARGE SCALE GENOMIC DNA]</scope>
    <source>
        <strain evidence="2 3">JK626</strain>
    </source>
</reference>
<dbReference type="Proteomes" id="UP000225889">
    <property type="component" value="Unassembled WGS sequence"/>
</dbReference>
<name>A0A2G3DSM0_9FIRM</name>
<evidence type="ECO:0000313" key="3">
    <source>
        <dbReference type="Proteomes" id="UP000225889"/>
    </source>
</evidence>
<keyword evidence="1" id="KW-0472">Membrane</keyword>